<organism evidence="2 3">
    <name type="scientific">Triparma columacea</name>
    <dbReference type="NCBI Taxonomy" id="722753"/>
    <lineage>
        <taxon>Eukaryota</taxon>
        <taxon>Sar</taxon>
        <taxon>Stramenopiles</taxon>
        <taxon>Ochrophyta</taxon>
        <taxon>Bolidophyceae</taxon>
        <taxon>Parmales</taxon>
        <taxon>Triparmaceae</taxon>
        <taxon>Triparma</taxon>
    </lineage>
</organism>
<reference evidence="3" key="1">
    <citation type="journal article" date="2023" name="Commun. Biol.">
        <title>Genome analysis of Parmales, the sister group of diatoms, reveals the evolutionary specialization of diatoms from phago-mixotrophs to photoautotrophs.</title>
        <authorList>
            <person name="Ban H."/>
            <person name="Sato S."/>
            <person name="Yoshikawa S."/>
            <person name="Yamada K."/>
            <person name="Nakamura Y."/>
            <person name="Ichinomiya M."/>
            <person name="Sato N."/>
            <person name="Blanc-Mathieu R."/>
            <person name="Endo H."/>
            <person name="Kuwata A."/>
            <person name="Ogata H."/>
        </authorList>
    </citation>
    <scope>NUCLEOTIDE SEQUENCE [LARGE SCALE GENOMIC DNA]</scope>
</reference>
<evidence type="ECO:0000313" key="3">
    <source>
        <dbReference type="Proteomes" id="UP001165065"/>
    </source>
</evidence>
<name>A0A9W7G3F0_9STRA</name>
<comment type="caution">
    <text evidence="2">The sequence shown here is derived from an EMBL/GenBank/DDBJ whole genome shotgun (WGS) entry which is preliminary data.</text>
</comment>
<dbReference type="EMBL" id="BRYA01000748">
    <property type="protein sequence ID" value="GMI31610.1"/>
    <property type="molecule type" value="Genomic_DNA"/>
</dbReference>
<evidence type="ECO:0000256" key="1">
    <source>
        <dbReference type="SAM" id="MobiDB-lite"/>
    </source>
</evidence>
<gene>
    <name evidence="2" type="ORF">TrCOL_g10733</name>
</gene>
<feature type="compositionally biased region" description="Gly residues" evidence="1">
    <location>
        <begin position="450"/>
        <end position="461"/>
    </location>
</feature>
<feature type="region of interest" description="Disordered" evidence="1">
    <location>
        <begin position="443"/>
        <end position="508"/>
    </location>
</feature>
<dbReference type="AlphaFoldDB" id="A0A9W7G3F0"/>
<protein>
    <submittedName>
        <fullName evidence="2">Uncharacterized protein</fullName>
    </submittedName>
</protein>
<sequence>MQNETPTPRLLIVRLNENLPANVLAGAEYQLPVMVLSSKNKVLSSSTEPSGTKGYGKRIVGNIGRAIQSCTLLVRDKNNKEVPSSVVNTSLVDESSPIMGFKVKFMDSSAGGEFHISLRSTHNPEHLDASLALPGIVVKSYKYLLRATEYRSNGERLLGDLCEDTKNNDDRDQLGLKYPNLTWYKDEKGKESNFIECKLSVVDSHGEYADHGDVVSSLSAVLFYCREESINKGKGDVMGKKNAITGGSGSGGNLDEWEGVGQCTRSDVLTEVGDQTIMNVMAKGIKGDFDAEAGKPFARIRIEEVSKNHQSNFFRVRMNTDATINGFEVGSCQTRRIYVKSKISKSAKAAAGGSAKAMKKVAGGGQVTNLPPAYLMKASLATIQSAHLQAFSLLQEYHRGKANSALHGQCEQVLKEYSSTVLSSYAYLYDSISALEMASSQGKGSRQATVGGGGAAGGGGKRNAVEMPWNEYAPSSSKKSKVLDEGEISHDETTSMSLAPPPTAPSLKNHQSLSMNLSLFNEIMEQGGEYGVQPISETEPYDPDEEPPPQNPGLANKVSSHYIGPGKDLRRTETTNLNSTLSQFPSTELAIGASRPPRTKVPESTVIQNSVYYILAKLWCGEPGEQGSNAIAYGFPAFDNMFNVLGFYREVYDTDLTKEGGEGEEEDELNNAIGVFVPITDRRELGKKQREEMSAKLKKEIRAKSASVCKLNDCGDKLETLIAEGFTYVWTKMMTGGQSMGMSTMSGSWW</sequence>
<dbReference type="Proteomes" id="UP001165065">
    <property type="component" value="Unassembled WGS sequence"/>
</dbReference>
<accession>A0A9W7G3F0</accession>
<keyword evidence="3" id="KW-1185">Reference proteome</keyword>
<proteinExistence type="predicted"/>
<feature type="compositionally biased region" description="Basic and acidic residues" evidence="1">
    <location>
        <begin position="481"/>
        <end position="493"/>
    </location>
</feature>
<evidence type="ECO:0000313" key="2">
    <source>
        <dbReference type="EMBL" id="GMI31610.1"/>
    </source>
</evidence>
<dbReference type="OrthoDB" id="69973at2759"/>
<feature type="region of interest" description="Disordered" evidence="1">
    <location>
        <begin position="533"/>
        <end position="555"/>
    </location>
</feature>